<protein>
    <submittedName>
        <fullName evidence="1">Uncharacterized protein</fullName>
    </submittedName>
</protein>
<keyword evidence="2" id="KW-1185">Reference proteome</keyword>
<dbReference type="AlphaFoldDB" id="A0A135HP29"/>
<dbReference type="RefSeq" id="WP_068885088.1">
    <property type="nucleotide sequence ID" value="NZ_LNTU01000040.1"/>
</dbReference>
<gene>
    <name evidence="1" type="ORF">ATN84_21740</name>
</gene>
<proteinExistence type="predicted"/>
<dbReference type="STRING" id="1494590.ATN84_21740"/>
<evidence type="ECO:0000313" key="1">
    <source>
        <dbReference type="EMBL" id="KXF74853.1"/>
    </source>
</evidence>
<dbReference type="EMBL" id="LNTU01000040">
    <property type="protein sequence ID" value="KXF74853.1"/>
    <property type="molecule type" value="Genomic_DNA"/>
</dbReference>
<dbReference type="Pfam" id="PF20126">
    <property type="entry name" value="TumE"/>
    <property type="match status" value="1"/>
</dbReference>
<comment type="caution">
    <text evidence="1">The sequence shown here is derived from an EMBL/GenBank/DDBJ whole genome shotgun (WGS) entry which is preliminary data.</text>
</comment>
<accession>A0A135HP29</accession>
<name>A0A135HP29_9HYPH</name>
<reference evidence="1 2" key="1">
    <citation type="submission" date="2015-11" db="EMBL/GenBank/DDBJ databases">
        <title>Draft genome sequence of Paramesorhizobium deserti A-3-E, a strain highly resistant to diverse beta-lactam antibiotics.</title>
        <authorList>
            <person name="Lv R."/>
            <person name="Yang X."/>
            <person name="Fang N."/>
            <person name="Guo J."/>
            <person name="Luo X."/>
            <person name="Peng F."/>
            <person name="Yang R."/>
            <person name="Cui Y."/>
            <person name="Fang C."/>
            <person name="Song Y."/>
        </authorList>
    </citation>
    <scope>NUCLEOTIDE SEQUENCE [LARGE SCALE GENOMIC DNA]</scope>
    <source>
        <strain evidence="1 2">A-3-E</strain>
    </source>
</reference>
<sequence>MKAIKITELKNVQADGSSIQFVIWKLPTPVSPTTHGFKYRMVYIRHGERVVGFDNERGKGDHMHLDGQEFPYRFTTLDQLIEDFMAEVEKRRQS</sequence>
<evidence type="ECO:0000313" key="2">
    <source>
        <dbReference type="Proteomes" id="UP000070107"/>
    </source>
</evidence>
<dbReference type="Proteomes" id="UP000070107">
    <property type="component" value="Unassembled WGS sequence"/>
</dbReference>
<dbReference type="InterPro" id="IPR045397">
    <property type="entry name" value="TumE-like"/>
</dbReference>
<dbReference type="OrthoDB" id="7451512at2"/>
<organism evidence="1 2">
    <name type="scientific">Paramesorhizobium deserti</name>
    <dbReference type="NCBI Taxonomy" id="1494590"/>
    <lineage>
        <taxon>Bacteria</taxon>
        <taxon>Pseudomonadati</taxon>
        <taxon>Pseudomonadota</taxon>
        <taxon>Alphaproteobacteria</taxon>
        <taxon>Hyphomicrobiales</taxon>
        <taxon>Phyllobacteriaceae</taxon>
        <taxon>Paramesorhizobium</taxon>
    </lineage>
</organism>